<dbReference type="EMBL" id="FOLM01000008">
    <property type="protein sequence ID" value="SFC98792.1"/>
    <property type="molecule type" value="Genomic_DNA"/>
</dbReference>
<dbReference type="InterPro" id="IPR014710">
    <property type="entry name" value="RmlC-like_jellyroll"/>
</dbReference>
<accession>A0A1I1NNC6</accession>
<dbReference type="Proteomes" id="UP000199207">
    <property type="component" value="Unassembled WGS sequence"/>
</dbReference>
<name>A0A1I1NNC6_9ACTN</name>
<dbReference type="STRING" id="910347.SAMN05421773_10877"/>
<proteinExistence type="predicted"/>
<gene>
    <name evidence="1" type="ORF">SAMN05421773_10877</name>
</gene>
<dbReference type="InterPro" id="IPR011051">
    <property type="entry name" value="RmlC_Cupin_sf"/>
</dbReference>
<keyword evidence="2" id="KW-1185">Reference proteome</keyword>
<dbReference type="SUPFAM" id="SSF51182">
    <property type="entry name" value="RmlC-like cupins"/>
    <property type="match status" value="1"/>
</dbReference>
<dbReference type="Gene3D" id="2.60.120.10">
    <property type="entry name" value="Jelly Rolls"/>
    <property type="match status" value="1"/>
</dbReference>
<evidence type="ECO:0000313" key="1">
    <source>
        <dbReference type="EMBL" id="SFC98792.1"/>
    </source>
</evidence>
<reference evidence="1 2" key="1">
    <citation type="submission" date="2016-10" db="EMBL/GenBank/DDBJ databases">
        <authorList>
            <person name="de Groot N.N."/>
        </authorList>
    </citation>
    <scope>NUCLEOTIDE SEQUENCE [LARGE SCALE GENOMIC DNA]</scope>
    <source>
        <strain evidence="1 2">CGMCC 4.5739</strain>
    </source>
</reference>
<evidence type="ECO:0000313" key="2">
    <source>
        <dbReference type="Proteomes" id="UP000199207"/>
    </source>
</evidence>
<dbReference type="AlphaFoldDB" id="A0A1I1NNC6"/>
<organism evidence="1 2">
    <name type="scientific">Streptomyces aidingensis</name>
    <dbReference type="NCBI Taxonomy" id="910347"/>
    <lineage>
        <taxon>Bacteria</taxon>
        <taxon>Bacillati</taxon>
        <taxon>Actinomycetota</taxon>
        <taxon>Actinomycetes</taxon>
        <taxon>Kitasatosporales</taxon>
        <taxon>Streptomycetaceae</taxon>
        <taxon>Streptomyces</taxon>
    </lineage>
</organism>
<sequence>MCGMGESTGGGDAGLVRVAELLRGAAGDRAGALWRLTGEARQLDANIVRLPPGRDVADHVEPALDVLVAGLAGRGTLRRDGTAHELLPGTVLLLERGTVRGVRAADGGEGGDEGGLVYLTVHRRRPGLAIGTPPREAAADPAQGGEPACLLDRVCAGCGSVVEPRGAARCPRCGEPRSTGGA</sequence>
<protein>
    <submittedName>
        <fullName evidence="1">Cupin domain protein</fullName>
    </submittedName>
</protein>